<evidence type="ECO:0000313" key="1">
    <source>
        <dbReference type="EMBL" id="GIY33574.1"/>
    </source>
</evidence>
<gene>
    <name evidence="1" type="ORF">CDAR_116141</name>
</gene>
<sequence>MRQCIVSFIQTASNLLRLLFDENELFLFLKHIKGRGTMESFYEKKEFGSCVLQSSCKRSRIKDDFPFLTYSSITRIPCSSLSHRRKECGPDSVCDICL</sequence>
<comment type="caution">
    <text evidence="1">The sequence shown here is derived from an EMBL/GenBank/DDBJ whole genome shotgun (WGS) entry which is preliminary data.</text>
</comment>
<dbReference type="Proteomes" id="UP001054837">
    <property type="component" value="Unassembled WGS sequence"/>
</dbReference>
<dbReference type="AlphaFoldDB" id="A0AAV4SI06"/>
<reference evidence="1 2" key="1">
    <citation type="submission" date="2021-06" db="EMBL/GenBank/DDBJ databases">
        <title>Caerostris darwini draft genome.</title>
        <authorList>
            <person name="Kono N."/>
            <person name="Arakawa K."/>
        </authorList>
    </citation>
    <scope>NUCLEOTIDE SEQUENCE [LARGE SCALE GENOMIC DNA]</scope>
</reference>
<evidence type="ECO:0000313" key="2">
    <source>
        <dbReference type="Proteomes" id="UP001054837"/>
    </source>
</evidence>
<dbReference type="EMBL" id="BPLQ01007952">
    <property type="protein sequence ID" value="GIY33574.1"/>
    <property type="molecule type" value="Genomic_DNA"/>
</dbReference>
<protein>
    <submittedName>
        <fullName evidence="1">Uncharacterized protein</fullName>
    </submittedName>
</protein>
<proteinExistence type="predicted"/>
<organism evidence="1 2">
    <name type="scientific">Caerostris darwini</name>
    <dbReference type="NCBI Taxonomy" id="1538125"/>
    <lineage>
        <taxon>Eukaryota</taxon>
        <taxon>Metazoa</taxon>
        <taxon>Ecdysozoa</taxon>
        <taxon>Arthropoda</taxon>
        <taxon>Chelicerata</taxon>
        <taxon>Arachnida</taxon>
        <taxon>Araneae</taxon>
        <taxon>Araneomorphae</taxon>
        <taxon>Entelegynae</taxon>
        <taxon>Araneoidea</taxon>
        <taxon>Araneidae</taxon>
        <taxon>Caerostris</taxon>
    </lineage>
</organism>
<accession>A0AAV4SI06</accession>
<keyword evidence="2" id="KW-1185">Reference proteome</keyword>
<name>A0AAV4SI06_9ARAC</name>